<dbReference type="InterPro" id="IPR011663">
    <property type="entry name" value="UTRA"/>
</dbReference>
<dbReference type="SUPFAM" id="SSF64288">
    <property type="entry name" value="Chorismate lyase-like"/>
    <property type="match status" value="1"/>
</dbReference>
<dbReference type="SMART" id="SM00345">
    <property type="entry name" value="HTH_GNTR"/>
    <property type="match status" value="1"/>
</dbReference>
<dbReference type="GO" id="GO:0003677">
    <property type="term" value="F:DNA binding"/>
    <property type="evidence" value="ECO:0007669"/>
    <property type="project" value="UniProtKB-KW"/>
</dbReference>
<keyword evidence="6" id="KW-1185">Reference proteome</keyword>
<proteinExistence type="predicted"/>
<keyword evidence="2" id="KW-0238">DNA-binding</keyword>
<evidence type="ECO:0000313" key="5">
    <source>
        <dbReference type="EMBL" id="EHY87005.1"/>
    </source>
</evidence>
<dbReference type="Pfam" id="PF07702">
    <property type="entry name" value="UTRA"/>
    <property type="match status" value="1"/>
</dbReference>
<dbReference type="AlphaFoldDB" id="H8G3C7"/>
<keyword evidence="3" id="KW-0804">Transcription</keyword>
<evidence type="ECO:0000259" key="4">
    <source>
        <dbReference type="PROSITE" id="PS50949"/>
    </source>
</evidence>
<evidence type="ECO:0000256" key="3">
    <source>
        <dbReference type="ARBA" id="ARBA00023163"/>
    </source>
</evidence>
<organism evidence="5 6">
    <name type="scientific">Saccharomonospora azurea NA-128</name>
    <dbReference type="NCBI Taxonomy" id="882081"/>
    <lineage>
        <taxon>Bacteria</taxon>
        <taxon>Bacillati</taxon>
        <taxon>Actinomycetota</taxon>
        <taxon>Actinomycetes</taxon>
        <taxon>Pseudonocardiales</taxon>
        <taxon>Pseudonocardiaceae</taxon>
        <taxon>Saccharomonospora</taxon>
    </lineage>
</organism>
<sequence>MGRDRGIPRGWSDRILDGPTPKHTQLRNILRHLVEHELSPGAAIPSERELADRYGVSRLTVRTAVGGLVAEGLLHRVRGKGTFTTARRLDLSLHLLSFTTDMRRRGFRASSRVLSASTAIPPEATRRVLDLAPGRPAAHVRRLRLADDVPLAVEDGWFHPDLVPGLLDLDLTGSLYAQLAHHRGVRFDTARQTVTAGIARAGQARLLSLRPGAPLLVLHRISGSGGLTAEDSTSWYRGDRYRITVALNADGTDGKHRPNDTLRRCHTTTDAQKGHQ</sequence>
<name>H8G3C7_9PSEU</name>
<dbReference type="InterPro" id="IPR036388">
    <property type="entry name" value="WH-like_DNA-bd_sf"/>
</dbReference>
<dbReference type="PANTHER" id="PTHR44846">
    <property type="entry name" value="MANNOSYL-D-GLYCERATE TRANSPORT/METABOLISM SYSTEM REPRESSOR MNGR-RELATED"/>
    <property type="match status" value="1"/>
</dbReference>
<accession>H8G3C7</accession>
<dbReference type="GO" id="GO:0003700">
    <property type="term" value="F:DNA-binding transcription factor activity"/>
    <property type="evidence" value="ECO:0007669"/>
    <property type="project" value="InterPro"/>
</dbReference>
<dbReference type="Pfam" id="PF00392">
    <property type="entry name" value="GntR"/>
    <property type="match status" value="1"/>
</dbReference>
<dbReference type="SMART" id="SM00866">
    <property type="entry name" value="UTRA"/>
    <property type="match status" value="1"/>
</dbReference>
<reference evidence="5 6" key="1">
    <citation type="journal article" date="2012" name="Stand. Genomic Sci.">
        <title>Genome sequence of the soil bacterium Saccharomonospora azurea type strain (NA-128(T)).</title>
        <authorList>
            <person name="Klenk H.P."/>
            <person name="Held B."/>
            <person name="Lucas S."/>
            <person name="Lapidus A."/>
            <person name="Copeland A."/>
            <person name="Hammon N."/>
            <person name="Pitluck S."/>
            <person name="Goodwin L.A."/>
            <person name="Han C."/>
            <person name="Tapia R."/>
            <person name="Brambilla E.M."/>
            <person name="Potter G."/>
            <person name="Land M."/>
            <person name="Ivanova N."/>
            <person name="Rohde M."/>
            <person name="Goker M."/>
            <person name="Detter J.C."/>
            <person name="Kyrpides N.C."/>
            <person name="Woyke T."/>
        </authorList>
    </citation>
    <scope>NUCLEOTIDE SEQUENCE [LARGE SCALE GENOMIC DNA]</scope>
    <source>
        <strain evidence="5 6">NA-128</strain>
    </source>
</reference>
<dbReference type="InterPro" id="IPR036390">
    <property type="entry name" value="WH_DNA-bd_sf"/>
</dbReference>
<evidence type="ECO:0000256" key="2">
    <source>
        <dbReference type="ARBA" id="ARBA00023125"/>
    </source>
</evidence>
<dbReference type="InterPro" id="IPR000524">
    <property type="entry name" value="Tscrpt_reg_HTH_GntR"/>
</dbReference>
<keyword evidence="1" id="KW-0805">Transcription regulation</keyword>
<dbReference type="GO" id="GO:0045892">
    <property type="term" value="P:negative regulation of DNA-templated transcription"/>
    <property type="evidence" value="ECO:0007669"/>
    <property type="project" value="TreeGrafter"/>
</dbReference>
<dbReference type="RefSeq" id="WP_005437430.1">
    <property type="nucleotide sequence ID" value="NZ_CM001466.1"/>
</dbReference>
<evidence type="ECO:0000256" key="1">
    <source>
        <dbReference type="ARBA" id="ARBA00023015"/>
    </source>
</evidence>
<dbReference type="Gene3D" id="3.40.1410.10">
    <property type="entry name" value="Chorismate lyase-like"/>
    <property type="match status" value="1"/>
</dbReference>
<dbReference type="CDD" id="cd07377">
    <property type="entry name" value="WHTH_GntR"/>
    <property type="match status" value="1"/>
</dbReference>
<dbReference type="PANTHER" id="PTHR44846:SF1">
    <property type="entry name" value="MANNOSYL-D-GLYCERATE TRANSPORT_METABOLISM SYSTEM REPRESSOR MNGR-RELATED"/>
    <property type="match status" value="1"/>
</dbReference>
<dbReference type="EMBL" id="CM001466">
    <property type="protein sequence ID" value="EHY87005.1"/>
    <property type="molecule type" value="Genomic_DNA"/>
</dbReference>
<dbReference type="PROSITE" id="PS50949">
    <property type="entry name" value="HTH_GNTR"/>
    <property type="match status" value="1"/>
</dbReference>
<dbReference type="InterPro" id="IPR028978">
    <property type="entry name" value="Chorismate_lyase_/UTRA_dom_sf"/>
</dbReference>
<dbReference type="OrthoDB" id="8584262at2"/>
<evidence type="ECO:0000313" key="6">
    <source>
        <dbReference type="Proteomes" id="UP000004705"/>
    </source>
</evidence>
<dbReference type="SUPFAM" id="SSF46785">
    <property type="entry name" value="Winged helix' DNA-binding domain"/>
    <property type="match status" value="1"/>
</dbReference>
<dbReference type="PRINTS" id="PR00035">
    <property type="entry name" value="HTHGNTR"/>
</dbReference>
<protein>
    <submittedName>
        <fullName evidence="5">Transcriptional regulator</fullName>
    </submittedName>
</protein>
<dbReference type="Gene3D" id="1.10.10.10">
    <property type="entry name" value="Winged helix-like DNA-binding domain superfamily/Winged helix DNA-binding domain"/>
    <property type="match status" value="1"/>
</dbReference>
<feature type="domain" description="HTH gntR-type" evidence="4">
    <location>
        <begin position="20"/>
        <end position="87"/>
    </location>
</feature>
<dbReference type="HOGENOM" id="CLU_063236_8_2_11"/>
<dbReference type="Proteomes" id="UP000004705">
    <property type="component" value="Chromosome"/>
</dbReference>
<dbReference type="InterPro" id="IPR050679">
    <property type="entry name" value="Bact_HTH_transcr_reg"/>
</dbReference>
<gene>
    <name evidence="5" type="ORF">SacazDRAFT_00017</name>
</gene>